<keyword evidence="2" id="KW-1185">Reference proteome</keyword>
<dbReference type="SUPFAM" id="SSF53756">
    <property type="entry name" value="UDP-Glycosyltransferase/glycogen phosphorylase"/>
    <property type="match status" value="1"/>
</dbReference>
<dbReference type="EMBL" id="JAQQWM010000009">
    <property type="protein sequence ID" value="KAK8046118.1"/>
    <property type="molecule type" value="Genomic_DNA"/>
</dbReference>
<sequence>MLRNIGSVVLIILVGLVAVLFQLSRKPPLTSLDQVQGRNNTALFIINVLGGLHNAQLATIQSLREKHPHIEVHVMSWAAIEPKVKRLFDRGDEKGSDDDDDDAAVRFHALAGQGYVEAVFESADSSITDITDLIAPPTVAGWFQIGHSIQAWMSPWSGPAYLDLVHEMGGAITRPWARTCLSPCRGQRSRGTFCTPDLRAIKAYLREHAAGSIDLYNIKGSDNTPWITQTLPGASIPLDYTPPNVTCVGPLILSSPPAAEQDPELAAWQQQDNTSTVLVNLGGSVTYDEQRAEAFTGALSSLLDDRPGLQVLWKFQKARTADYAEDETFRKIGRRHLESGRLCIVNWLDVDPIAWLETGRVAAFVHHGGAGSYHEGIA</sequence>
<reference evidence="1 2" key="1">
    <citation type="submission" date="2023-01" db="EMBL/GenBank/DDBJ databases">
        <title>Analysis of 21 Apiospora genomes using comparative genomics revels a genus with tremendous synthesis potential of carbohydrate active enzymes and secondary metabolites.</title>
        <authorList>
            <person name="Sorensen T."/>
        </authorList>
    </citation>
    <scope>NUCLEOTIDE SEQUENCE [LARGE SCALE GENOMIC DNA]</scope>
    <source>
        <strain evidence="1 2">CBS 83171</strain>
    </source>
</reference>
<accession>A0ABR1THL4</accession>
<evidence type="ECO:0000313" key="1">
    <source>
        <dbReference type="EMBL" id="KAK8046118.1"/>
    </source>
</evidence>
<evidence type="ECO:0000313" key="2">
    <source>
        <dbReference type="Proteomes" id="UP001446871"/>
    </source>
</evidence>
<comment type="caution">
    <text evidence="1">The sequence shown here is derived from an EMBL/GenBank/DDBJ whole genome shotgun (WGS) entry which is preliminary data.</text>
</comment>
<dbReference type="Gene3D" id="3.40.50.2000">
    <property type="entry name" value="Glycogen Phosphorylase B"/>
    <property type="match status" value="1"/>
</dbReference>
<organism evidence="1 2">
    <name type="scientific">Apiospora saccharicola</name>
    <dbReference type="NCBI Taxonomy" id="335842"/>
    <lineage>
        <taxon>Eukaryota</taxon>
        <taxon>Fungi</taxon>
        <taxon>Dikarya</taxon>
        <taxon>Ascomycota</taxon>
        <taxon>Pezizomycotina</taxon>
        <taxon>Sordariomycetes</taxon>
        <taxon>Xylariomycetidae</taxon>
        <taxon>Amphisphaeriales</taxon>
        <taxon>Apiosporaceae</taxon>
        <taxon>Apiospora</taxon>
    </lineage>
</organism>
<protein>
    <recommendedName>
        <fullName evidence="3">Glycosyltransferase family 1 protein</fullName>
    </recommendedName>
</protein>
<proteinExistence type="predicted"/>
<evidence type="ECO:0008006" key="3">
    <source>
        <dbReference type="Google" id="ProtNLM"/>
    </source>
</evidence>
<name>A0ABR1THL4_9PEZI</name>
<gene>
    <name evidence="1" type="ORF">PG996_014182</name>
</gene>
<dbReference type="Proteomes" id="UP001446871">
    <property type="component" value="Unassembled WGS sequence"/>
</dbReference>